<dbReference type="HOGENOM" id="CLU_147306_0_0_7"/>
<dbReference type="Pfam" id="PF13411">
    <property type="entry name" value="MerR_1"/>
    <property type="match status" value="1"/>
</dbReference>
<keyword evidence="2" id="KW-0805">Transcription regulation</keyword>
<dbReference type="OrthoDB" id="9792348at2"/>
<evidence type="ECO:0000256" key="3">
    <source>
        <dbReference type="ARBA" id="ARBA00023125"/>
    </source>
</evidence>
<evidence type="ECO:0000313" key="6">
    <source>
        <dbReference type="EMBL" id="AEB08942.1"/>
    </source>
</evidence>
<dbReference type="InterPro" id="IPR000551">
    <property type="entry name" value="MerR-type_HTH_dom"/>
</dbReference>
<organism evidence="6 7">
    <name type="scientific">Desulfobacca acetoxidans (strain ATCC 700848 / DSM 11109 / ASRB2)</name>
    <dbReference type="NCBI Taxonomy" id="880072"/>
    <lineage>
        <taxon>Bacteria</taxon>
        <taxon>Pseudomonadati</taxon>
        <taxon>Thermodesulfobacteriota</taxon>
        <taxon>Desulfobaccia</taxon>
        <taxon>Desulfobaccales</taxon>
        <taxon>Desulfobaccaceae</taxon>
        <taxon>Desulfobacca</taxon>
    </lineage>
</organism>
<accession>F2NHA0</accession>
<evidence type="ECO:0000256" key="1">
    <source>
        <dbReference type="ARBA" id="ARBA00022491"/>
    </source>
</evidence>
<dbReference type="SUPFAM" id="SSF46955">
    <property type="entry name" value="Putative DNA-binding domain"/>
    <property type="match status" value="1"/>
</dbReference>
<keyword evidence="7" id="KW-1185">Reference proteome</keyword>
<dbReference type="STRING" id="880072.Desac_1078"/>
<dbReference type="AlphaFoldDB" id="F2NHA0"/>
<evidence type="ECO:0000313" key="7">
    <source>
        <dbReference type="Proteomes" id="UP000000483"/>
    </source>
</evidence>
<evidence type="ECO:0000256" key="2">
    <source>
        <dbReference type="ARBA" id="ARBA00023015"/>
    </source>
</evidence>
<dbReference type="eggNOG" id="COG0789">
    <property type="taxonomic scope" value="Bacteria"/>
</dbReference>
<proteinExistence type="predicted"/>
<evidence type="ECO:0000256" key="4">
    <source>
        <dbReference type="ARBA" id="ARBA00023163"/>
    </source>
</evidence>
<dbReference type="KEGG" id="dao:Desac_1078"/>
<reference evidence="7" key="2">
    <citation type="submission" date="2011-03" db="EMBL/GenBank/DDBJ databases">
        <title>The complete genome of Desulfobacca acetoxidans DSM 11109.</title>
        <authorList>
            <consortium name="US DOE Joint Genome Institute (JGI-PGF)"/>
            <person name="Lucas S."/>
            <person name="Copeland A."/>
            <person name="Lapidus A."/>
            <person name="Bruce D."/>
            <person name="Goodwin L."/>
            <person name="Pitluck S."/>
            <person name="Peters L."/>
            <person name="Kyrpides N."/>
            <person name="Mavromatis K."/>
            <person name="Ivanova N."/>
            <person name="Ovchinnikova G."/>
            <person name="Teshima H."/>
            <person name="Detter J.C."/>
            <person name="Han C."/>
            <person name="Land M."/>
            <person name="Hauser L."/>
            <person name="Markowitz V."/>
            <person name="Cheng J.-F."/>
            <person name="Hugenholtz P."/>
            <person name="Woyke T."/>
            <person name="Wu D."/>
            <person name="Spring S."/>
            <person name="Schueler E."/>
            <person name="Brambilla E."/>
            <person name="Klenk H.-P."/>
            <person name="Eisen J.A."/>
        </authorList>
    </citation>
    <scope>NUCLEOTIDE SEQUENCE [LARGE SCALE GENOMIC DNA]</scope>
    <source>
        <strain evidence="7">ATCC 700848 / DSM 11109 / ASRB2</strain>
    </source>
</reference>
<dbReference type="PANTHER" id="PTHR30204">
    <property type="entry name" value="REDOX-CYCLING DRUG-SENSING TRANSCRIPTIONAL ACTIVATOR SOXR"/>
    <property type="match status" value="1"/>
</dbReference>
<dbReference type="PROSITE" id="PS50937">
    <property type="entry name" value="HTH_MERR_2"/>
    <property type="match status" value="1"/>
</dbReference>
<keyword evidence="3" id="KW-0238">DNA-binding</keyword>
<reference evidence="6 7" key="1">
    <citation type="journal article" date="2011" name="Stand. Genomic Sci.">
        <title>Complete genome sequence of the acetate-degrading sulfate reducer Desulfobacca acetoxidans type strain (ASRB2).</title>
        <authorList>
            <person name="Goker M."/>
            <person name="Teshima H."/>
            <person name="Lapidus A."/>
            <person name="Nolan M."/>
            <person name="Lucas S."/>
            <person name="Hammon N."/>
            <person name="Deshpande S."/>
            <person name="Cheng J.F."/>
            <person name="Tapia R."/>
            <person name="Han C."/>
            <person name="Goodwin L."/>
            <person name="Pitluck S."/>
            <person name="Huntemann M."/>
            <person name="Liolios K."/>
            <person name="Ivanova N."/>
            <person name="Pagani I."/>
            <person name="Mavromatis K."/>
            <person name="Ovchinikova G."/>
            <person name="Pati A."/>
            <person name="Chen A."/>
            <person name="Palaniappan K."/>
            <person name="Land M."/>
            <person name="Hauser L."/>
            <person name="Brambilla E.M."/>
            <person name="Rohde M."/>
            <person name="Spring S."/>
            <person name="Detter J.C."/>
            <person name="Woyke T."/>
            <person name="Bristow J."/>
            <person name="Eisen J.A."/>
            <person name="Markowitz V."/>
            <person name="Hugenholtz P."/>
            <person name="Kyrpides N.C."/>
            <person name="Klenk H.P."/>
        </authorList>
    </citation>
    <scope>NUCLEOTIDE SEQUENCE [LARGE SCALE GENOMIC DNA]</scope>
    <source>
        <strain evidence="7">ATCC 700848 / DSM 11109 / ASRB2</strain>
    </source>
</reference>
<evidence type="ECO:0000259" key="5">
    <source>
        <dbReference type="PROSITE" id="PS50937"/>
    </source>
</evidence>
<dbReference type="PANTHER" id="PTHR30204:SF69">
    <property type="entry name" value="MERR-FAMILY TRANSCRIPTIONAL REGULATOR"/>
    <property type="match status" value="1"/>
</dbReference>
<gene>
    <name evidence="6" type="ordered locus">Desac_1078</name>
</gene>
<name>F2NHA0_DESAR</name>
<dbReference type="GO" id="GO:0003677">
    <property type="term" value="F:DNA binding"/>
    <property type="evidence" value="ECO:0007669"/>
    <property type="project" value="UniProtKB-KW"/>
</dbReference>
<dbReference type="Proteomes" id="UP000000483">
    <property type="component" value="Chromosome"/>
</dbReference>
<sequence>MRRGTYQRKRLTDDKLYLINEVSRIVNLSQKRIREYEKEGFIKPIRESSTNNRLYSEFDIAQIQRLNTLIHESGFTVAGLKSLLVLAPCWNIFDCQVKEQCAAYQLPWRPCYEVREYRETACNGPCERCAVFLNRNIPKEKVLVQHPFEP</sequence>
<dbReference type="GO" id="GO:0003700">
    <property type="term" value="F:DNA-binding transcription factor activity"/>
    <property type="evidence" value="ECO:0007669"/>
    <property type="project" value="InterPro"/>
</dbReference>
<dbReference type="EMBL" id="CP002629">
    <property type="protein sequence ID" value="AEB08942.1"/>
    <property type="molecule type" value="Genomic_DNA"/>
</dbReference>
<dbReference type="RefSeq" id="WP_013706054.1">
    <property type="nucleotide sequence ID" value="NC_015388.1"/>
</dbReference>
<dbReference type="InterPro" id="IPR047057">
    <property type="entry name" value="MerR_fam"/>
</dbReference>
<dbReference type="InterPro" id="IPR009061">
    <property type="entry name" value="DNA-bd_dom_put_sf"/>
</dbReference>
<feature type="domain" description="HTH merR-type" evidence="5">
    <location>
        <begin position="16"/>
        <end position="86"/>
    </location>
</feature>
<keyword evidence="1" id="KW-0678">Repressor</keyword>
<keyword evidence="4" id="KW-0804">Transcription</keyword>
<dbReference type="SMART" id="SM00422">
    <property type="entry name" value="HTH_MERR"/>
    <property type="match status" value="1"/>
</dbReference>
<dbReference type="Gene3D" id="1.10.1660.10">
    <property type="match status" value="1"/>
</dbReference>
<protein>
    <submittedName>
        <fullName evidence="6">Regulatory protein MerR</fullName>
    </submittedName>
</protein>